<dbReference type="STRING" id="47855.GA0070606_6256"/>
<evidence type="ECO:0000259" key="2">
    <source>
        <dbReference type="PROSITE" id="PS51186"/>
    </source>
</evidence>
<keyword evidence="3" id="KW-0808">Transferase</keyword>
<name>A0A1C6W2B2_9ACTN</name>
<feature type="region of interest" description="Disordered" evidence="1">
    <location>
        <begin position="1"/>
        <end position="49"/>
    </location>
</feature>
<sequence>MPAVAPTVRRNPQGWQTSLPERQNGDRGTEVTPPRPHGGDLGGHTGPMLRAPATATLPELLLRPWRDDDADALMAAYRDPVLLRWTRAPVTTTTEARRFVAAAHRDWDGGGRFSFAVVEPGPTGETLVAQVVLKNVAEGRGDAEVGYWTAAPARGRGIAGHALEAVTGWAFARFAGMRRLDLMHQIDNPASCRVAEKAGYRFQEVLPARPPFPRDGHRHARWA</sequence>
<dbReference type="Gene3D" id="3.40.630.30">
    <property type="match status" value="1"/>
</dbReference>
<reference evidence="4" key="1">
    <citation type="submission" date="2016-06" db="EMBL/GenBank/DDBJ databases">
        <authorList>
            <person name="Varghese N."/>
            <person name="Submissions Spin"/>
        </authorList>
    </citation>
    <scope>NUCLEOTIDE SEQUENCE [LARGE SCALE GENOMIC DNA]</scope>
    <source>
        <strain evidence="4">DSM 43903</strain>
    </source>
</reference>
<dbReference type="AlphaFoldDB" id="A0A1C6W2B2"/>
<evidence type="ECO:0000313" key="3">
    <source>
        <dbReference type="EMBL" id="SCL72725.1"/>
    </source>
</evidence>
<evidence type="ECO:0000313" key="4">
    <source>
        <dbReference type="Proteomes" id="UP000199001"/>
    </source>
</evidence>
<organism evidence="3 4">
    <name type="scientific">Micromonospora citrea</name>
    <dbReference type="NCBI Taxonomy" id="47855"/>
    <lineage>
        <taxon>Bacteria</taxon>
        <taxon>Bacillati</taxon>
        <taxon>Actinomycetota</taxon>
        <taxon>Actinomycetes</taxon>
        <taxon>Micromonosporales</taxon>
        <taxon>Micromonosporaceae</taxon>
        <taxon>Micromonospora</taxon>
    </lineage>
</organism>
<evidence type="ECO:0000256" key="1">
    <source>
        <dbReference type="SAM" id="MobiDB-lite"/>
    </source>
</evidence>
<proteinExistence type="predicted"/>
<dbReference type="InterPro" id="IPR051531">
    <property type="entry name" value="N-acetyltransferase"/>
</dbReference>
<dbReference type="GO" id="GO:0016747">
    <property type="term" value="F:acyltransferase activity, transferring groups other than amino-acyl groups"/>
    <property type="evidence" value="ECO:0007669"/>
    <property type="project" value="InterPro"/>
</dbReference>
<dbReference type="PANTHER" id="PTHR43792">
    <property type="entry name" value="GNAT FAMILY, PUTATIVE (AFU_ORTHOLOGUE AFUA_3G00765)-RELATED-RELATED"/>
    <property type="match status" value="1"/>
</dbReference>
<dbReference type="Pfam" id="PF13302">
    <property type="entry name" value="Acetyltransf_3"/>
    <property type="match status" value="1"/>
</dbReference>
<accession>A0A1C6W2B2</accession>
<dbReference type="EMBL" id="FMHZ01000002">
    <property type="protein sequence ID" value="SCL72725.1"/>
    <property type="molecule type" value="Genomic_DNA"/>
</dbReference>
<keyword evidence="4" id="KW-1185">Reference proteome</keyword>
<feature type="domain" description="N-acetyltransferase" evidence="2">
    <location>
        <begin position="60"/>
        <end position="223"/>
    </location>
</feature>
<dbReference type="PANTHER" id="PTHR43792:SF1">
    <property type="entry name" value="N-ACETYLTRANSFERASE DOMAIN-CONTAINING PROTEIN"/>
    <property type="match status" value="1"/>
</dbReference>
<dbReference type="PROSITE" id="PS51186">
    <property type="entry name" value="GNAT"/>
    <property type="match status" value="1"/>
</dbReference>
<dbReference type="Proteomes" id="UP000199001">
    <property type="component" value="Unassembled WGS sequence"/>
</dbReference>
<dbReference type="SUPFAM" id="SSF55729">
    <property type="entry name" value="Acyl-CoA N-acyltransferases (Nat)"/>
    <property type="match status" value="1"/>
</dbReference>
<gene>
    <name evidence="3" type="ORF">GA0070606_6256</name>
</gene>
<protein>
    <submittedName>
        <fullName evidence="3">Protein N-acetyltransferase, RimJ/RimL family</fullName>
    </submittedName>
</protein>
<dbReference type="InterPro" id="IPR016181">
    <property type="entry name" value="Acyl_CoA_acyltransferase"/>
</dbReference>
<dbReference type="InterPro" id="IPR000182">
    <property type="entry name" value="GNAT_dom"/>
</dbReference>